<gene>
    <name evidence="2" type="ORF">GL286_16410</name>
</gene>
<dbReference type="Pfam" id="PF09898">
    <property type="entry name" value="DUF2125"/>
    <property type="match status" value="1"/>
</dbReference>
<keyword evidence="1" id="KW-0812">Transmembrane</keyword>
<feature type="transmembrane region" description="Helical" evidence="1">
    <location>
        <begin position="15"/>
        <end position="36"/>
    </location>
</feature>
<dbReference type="InterPro" id="IPR018666">
    <property type="entry name" value="DUF2125"/>
</dbReference>
<dbReference type="AlphaFoldDB" id="A0A6L6JDK8"/>
<proteinExistence type="predicted"/>
<evidence type="ECO:0000313" key="3">
    <source>
        <dbReference type="Proteomes" id="UP000478183"/>
    </source>
</evidence>
<protein>
    <submittedName>
        <fullName evidence="2">DUF2125 domain-containing protein</fullName>
    </submittedName>
</protein>
<sequence length="355" mass="37214">MWHVPSHPKLHEGKLRGFIILLAILAVFFGGIWFGIQSFMAREIGRLAEAGTGFTVGSITKLSDPSRIGVHLTEPRIVTPNGSLSLPEAYFSVGPLSPTTATLTLPATATLDLGTGPHELGMADPKASVHFMAFSGLAPGRAVIRTGPLTLDGQPLAASLEVDTKLGELAQDMPQGSQAVYDLTFDLAGLNPAALPQIAGLAERFSISDPVAFQGSGKIWLDALPTSKALQTPPTPLPTGLQIDSADLKIGTVGARLIGRLEADETGRAKGALALYTSDAQALLQTAADAGMIPQSVVMIGRTMIRTVSSLSMEPAPNISFPEPQAGELRLPITFAEGRMRLGPIPIGQAPLLRP</sequence>
<dbReference type="Proteomes" id="UP000478183">
    <property type="component" value="Unassembled WGS sequence"/>
</dbReference>
<name>A0A6L6JDK8_9RHOB</name>
<dbReference type="OrthoDB" id="7625707at2"/>
<keyword evidence="1" id="KW-1133">Transmembrane helix</keyword>
<organism evidence="2 3">
    <name type="scientific">Paracoccus aestuariivivens</name>
    <dbReference type="NCBI Taxonomy" id="1820333"/>
    <lineage>
        <taxon>Bacteria</taxon>
        <taxon>Pseudomonadati</taxon>
        <taxon>Pseudomonadota</taxon>
        <taxon>Alphaproteobacteria</taxon>
        <taxon>Rhodobacterales</taxon>
        <taxon>Paracoccaceae</taxon>
        <taxon>Paracoccus</taxon>
    </lineage>
</organism>
<keyword evidence="1" id="KW-0472">Membrane</keyword>
<reference evidence="2 3" key="1">
    <citation type="submission" date="2019-11" db="EMBL/GenBank/DDBJ databases">
        <authorList>
            <person name="Dong K."/>
        </authorList>
    </citation>
    <scope>NUCLEOTIDE SEQUENCE [LARGE SCALE GENOMIC DNA]</scope>
    <source>
        <strain evidence="2 3">NBRC 111993</strain>
    </source>
</reference>
<keyword evidence="3" id="KW-1185">Reference proteome</keyword>
<evidence type="ECO:0000313" key="2">
    <source>
        <dbReference type="EMBL" id="MTH79305.1"/>
    </source>
</evidence>
<evidence type="ECO:0000256" key="1">
    <source>
        <dbReference type="SAM" id="Phobius"/>
    </source>
</evidence>
<accession>A0A6L6JDK8</accession>
<comment type="caution">
    <text evidence="2">The sequence shown here is derived from an EMBL/GenBank/DDBJ whole genome shotgun (WGS) entry which is preliminary data.</text>
</comment>
<dbReference type="EMBL" id="WMIE01000013">
    <property type="protein sequence ID" value="MTH79305.1"/>
    <property type="molecule type" value="Genomic_DNA"/>
</dbReference>